<proteinExistence type="inferred from homology"/>
<dbReference type="HAMAP" id="MF_00165">
    <property type="entry name" value="Thymidylate_kinase"/>
    <property type="match status" value="1"/>
</dbReference>
<comment type="catalytic activity">
    <reaction evidence="7">
        <text>dTMP + ATP = dTDP + ADP</text>
        <dbReference type="Rhea" id="RHEA:13517"/>
        <dbReference type="ChEBI" id="CHEBI:30616"/>
        <dbReference type="ChEBI" id="CHEBI:58369"/>
        <dbReference type="ChEBI" id="CHEBI:63528"/>
        <dbReference type="ChEBI" id="CHEBI:456216"/>
        <dbReference type="EC" id="2.7.4.9"/>
    </reaction>
</comment>
<dbReference type="CDD" id="cd01672">
    <property type="entry name" value="TMPK"/>
    <property type="match status" value="1"/>
</dbReference>
<dbReference type="GO" id="GO:0006235">
    <property type="term" value="P:dTTP biosynthetic process"/>
    <property type="evidence" value="ECO:0007669"/>
    <property type="project" value="UniProtKB-UniRule"/>
</dbReference>
<reference evidence="9 10" key="1">
    <citation type="journal article" date="2015" name="Nature">
        <title>rRNA introns, odd ribosomes, and small enigmatic genomes across a large radiation of phyla.</title>
        <authorList>
            <person name="Brown C.T."/>
            <person name="Hug L.A."/>
            <person name="Thomas B.C."/>
            <person name="Sharon I."/>
            <person name="Castelle C.J."/>
            <person name="Singh A."/>
            <person name="Wilkins M.J."/>
            <person name="Williams K.H."/>
            <person name="Banfield J.F."/>
        </authorList>
    </citation>
    <scope>NUCLEOTIDE SEQUENCE [LARGE SCALE GENOMIC DNA]</scope>
</reference>
<dbReference type="Proteomes" id="UP000033935">
    <property type="component" value="Unassembled WGS sequence"/>
</dbReference>
<gene>
    <name evidence="7" type="primary">tmk</name>
    <name evidence="9" type="ORF">UT30_C0006G0042</name>
</gene>
<keyword evidence="6 7" id="KW-0067">ATP-binding</keyword>
<name>A0A0G0MN64_9BACT</name>
<protein>
    <recommendedName>
        <fullName evidence="7">Thymidylate kinase</fullName>
        <ecNumber evidence="7">2.7.4.9</ecNumber>
    </recommendedName>
    <alternativeName>
        <fullName evidence="7">dTMP kinase</fullName>
    </alternativeName>
</protein>
<evidence type="ECO:0000256" key="2">
    <source>
        <dbReference type="ARBA" id="ARBA00022679"/>
    </source>
</evidence>
<evidence type="ECO:0000313" key="9">
    <source>
        <dbReference type="EMBL" id="KKR04548.1"/>
    </source>
</evidence>
<dbReference type="PANTHER" id="PTHR10344">
    <property type="entry name" value="THYMIDYLATE KINASE"/>
    <property type="match status" value="1"/>
</dbReference>
<organism evidence="9 10">
    <name type="scientific">Candidatus Uhrbacteria bacterium GW2011_GWF2_39_13</name>
    <dbReference type="NCBI Taxonomy" id="1618995"/>
    <lineage>
        <taxon>Bacteria</taxon>
        <taxon>Candidatus Uhriibacteriota</taxon>
    </lineage>
</organism>
<accession>A0A0G0MN64</accession>
<evidence type="ECO:0000256" key="3">
    <source>
        <dbReference type="ARBA" id="ARBA00022727"/>
    </source>
</evidence>
<dbReference type="SUPFAM" id="SSF52540">
    <property type="entry name" value="P-loop containing nucleoside triphosphate hydrolases"/>
    <property type="match status" value="1"/>
</dbReference>
<keyword evidence="5 7" id="KW-0418">Kinase</keyword>
<evidence type="ECO:0000256" key="6">
    <source>
        <dbReference type="ARBA" id="ARBA00022840"/>
    </source>
</evidence>
<dbReference type="GO" id="GO:0006227">
    <property type="term" value="P:dUDP biosynthetic process"/>
    <property type="evidence" value="ECO:0007669"/>
    <property type="project" value="TreeGrafter"/>
</dbReference>
<dbReference type="EMBL" id="LBWG01000006">
    <property type="protein sequence ID" value="KKR04548.1"/>
    <property type="molecule type" value="Genomic_DNA"/>
</dbReference>
<feature type="domain" description="Thymidylate kinase-like" evidence="8">
    <location>
        <begin position="56"/>
        <end position="226"/>
    </location>
</feature>
<evidence type="ECO:0000256" key="1">
    <source>
        <dbReference type="ARBA" id="ARBA00009776"/>
    </source>
</evidence>
<evidence type="ECO:0000256" key="7">
    <source>
        <dbReference type="HAMAP-Rule" id="MF_00165"/>
    </source>
</evidence>
<sequence length="238" mass="27180">MKRNDRFIMIDGILGSGKSTILKTIHEWAQTCEHKTFRLQDWTQAQPPRFEDISEFDVYFTYEPTRTWIGGAIRYELSREDQPYAGEELAHAFALDRQIMYRRLILPALNAGKTIIQDRGVSTSLVYQPVMPGGLPLEAVMNLPGNRLALKHAPHALILTRISAEAARERILKRDDESKGVFADLAFLKKQEERFSSDWFKDLFTSHGTQVLELDTSGSLEETQKQATQLINHLLTTC</sequence>
<keyword evidence="2 7" id="KW-0808">Transferase</keyword>
<evidence type="ECO:0000256" key="4">
    <source>
        <dbReference type="ARBA" id="ARBA00022741"/>
    </source>
</evidence>
<dbReference type="InterPro" id="IPR018094">
    <property type="entry name" value="Thymidylate_kinase"/>
</dbReference>
<comment type="caution">
    <text evidence="7">Lacks conserved residue(s) required for the propagation of feature annotation.</text>
</comment>
<dbReference type="EC" id="2.7.4.9" evidence="7"/>
<dbReference type="GO" id="GO:0005737">
    <property type="term" value="C:cytoplasm"/>
    <property type="evidence" value="ECO:0007669"/>
    <property type="project" value="TreeGrafter"/>
</dbReference>
<dbReference type="InterPro" id="IPR027417">
    <property type="entry name" value="P-loop_NTPase"/>
</dbReference>
<dbReference type="GO" id="GO:0006233">
    <property type="term" value="P:dTDP biosynthetic process"/>
    <property type="evidence" value="ECO:0007669"/>
    <property type="project" value="InterPro"/>
</dbReference>
<evidence type="ECO:0000313" key="10">
    <source>
        <dbReference type="Proteomes" id="UP000033935"/>
    </source>
</evidence>
<dbReference type="Gene3D" id="3.40.50.300">
    <property type="entry name" value="P-loop containing nucleotide triphosphate hydrolases"/>
    <property type="match status" value="1"/>
</dbReference>
<comment type="function">
    <text evidence="7">Phosphorylation of dTMP to form dTDP in both de novo and salvage pathways of dTTP synthesis.</text>
</comment>
<evidence type="ECO:0000256" key="5">
    <source>
        <dbReference type="ARBA" id="ARBA00022777"/>
    </source>
</evidence>
<dbReference type="GO" id="GO:0004798">
    <property type="term" value="F:dTMP kinase activity"/>
    <property type="evidence" value="ECO:0007669"/>
    <property type="project" value="UniProtKB-UniRule"/>
</dbReference>
<evidence type="ECO:0000259" key="8">
    <source>
        <dbReference type="Pfam" id="PF02223"/>
    </source>
</evidence>
<dbReference type="Pfam" id="PF02223">
    <property type="entry name" value="Thymidylate_kin"/>
    <property type="match status" value="1"/>
</dbReference>
<comment type="similarity">
    <text evidence="1 7">Belongs to the thymidylate kinase family.</text>
</comment>
<comment type="caution">
    <text evidence="9">The sequence shown here is derived from an EMBL/GenBank/DDBJ whole genome shotgun (WGS) entry which is preliminary data.</text>
</comment>
<dbReference type="InterPro" id="IPR039430">
    <property type="entry name" value="Thymidylate_kin-like_dom"/>
</dbReference>
<dbReference type="PANTHER" id="PTHR10344:SF1">
    <property type="entry name" value="THYMIDYLATE KINASE"/>
    <property type="match status" value="1"/>
</dbReference>
<dbReference type="AlphaFoldDB" id="A0A0G0MN64"/>
<keyword evidence="4 7" id="KW-0547">Nucleotide-binding</keyword>
<dbReference type="GO" id="GO:0005524">
    <property type="term" value="F:ATP binding"/>
    <property type="evidence" value="ECO:0007669"/>
    <property type="project" value="UniProtKB-UniRule"/>
</dbReference>
<keyword evidence="3 7" id="KW-0545">Nucleotide biosynthesis</keyword>